<dbReference type="SMART" id="SM00856">
    <property type="entry name" value="PMEI"/>
    <property type="match status" value="1"/>
</dbReference>
<comment type="pathway">
    <text evidence="1 11">Glycan metabolism; pectin degradation; 2-dehydro-3-deoxy-D-gluconate from pectin: step 1/5.</text>
</comment>
<dbReference type="GO" id="GO:0045490">
    <property type="term" value="P:pectin catabolic process"/>
    <property type="evidence" value="ECO:0007669"/>
    <property type="project" value="UniProtKB-UniRule"/>
</dbReference>
<dbReference type="FunFam" id="1.20.140.40:FF:000001">
    <property type="entry name" value="Pectinesterase"/>
    <property type="match status" value="1"/>
</dbReference>
<evidence type="ECO:0000313" key="13">
    <source>
        <dbReference type="Proteomes" id="UP000233551"/>
    </source>
</evidence>
<organism evidence="12 13">
    <name type="scientific">Punica granatum</name>
    <name type="common">Pomegranate</name>
    <dbReference type="NCBI Taxonomy" id="22663"/>
    <lineage>
        <taxon>Eukaryota</taxon>
        <taxon>Viridiplantae</taxon>
        <taxon>Streptophyta</taxon>
        <taxon>Embryophyta</taxon>
        <taxon>Tracheophyta</taxon>
        <taxon>Spermatophyta</taxon>
        <taxon>Magnoliopsida</taxon>
        <taxon>eudicotyledons</taxon>
        <taxon>Gunneridae</taxon>
        <taxon>Pentapetalae</taxon>
        <taxon>rosids</taxon>
        <taxon>malvids</taxon>
        <taxon>Myrtales</taxon>
        <taxon>Lythraceae</taxon>
        <taxon>Punica</taxon>
    </lineage>
</organism>
<dbReference type="SUPFAM" id="SSF51126">
    <property type="entry name" value="Pectin lyase-like"/>
    <property type="match status" value="1"/>
</dbReference>
<evidence type="ECO:0000256" key="6">
    <source>
        <dbReference type="ARBA" id="ARBA00023085"/>
    </source>
</evidence>
<comment type="similarity">
    <text evidence="2">In the N-terminal section; belongs to the PMEI family.</text>
</comment>
<dbReference type="NCBIfam" id="TIGR01614">
    <property type="entry name" value="PME_inhib"/>
    <property type="match status" value="1"/>
</dbReference>
<dbReference type="Proteomes" id="UP000233551">
    <property type="component" value="Unassembled WGS sequence"/>
</dbReference>
<dbReference type="InterPro" id="IPR006501">
    <property type="entry name" value="Pectinesterase_inhib_dom"/>
</dbReference>
<keyword evidence="5 11" id="KW-0378">Hydrolase</keyword>
<dbReference type="PROSITE" id="PS00503">
    <property type="entry name" value="PECTINESTERASE_2"/>
    <property type="match status" value="1"/>
</dbReference>
<dbReference type="InterPro" id="IPR000070">
    <property type="entry name" value="Pectinesterase_cat"/>
</dbReference>
<evidence type="ECO:0000256" key="4">
    <source>
        <dbReference type="ARBA" id="ARBA00013229"/>
    </source>
</evidence>
<dbReference type="OrthoDB" id="2019149at2759"/>
<evidence type="ECO:0000256" key="2">
    <source>
        <dbReference type="ARBA" id="ARBA00006027"/>
    </source>
</evidence>
<keyword evidence="7" id="KW-1015">Disulfide bond</keyword>
<name>A0A2I0K929_PUNGR</name>
<dbReference type="Gene3D" id="1.20.140.40">
    <property type="entry name" value="Invertase/pectin methylesterase inhibitor family protein"/>
    <property type="match status" value="1"/>
</dbReference>
<dbReference type="PANTHER" id="PTHR31707">
    <property type="entry name" value="PECTINESTERASE"/>
    <property type="match status" value="1"/>
</dbReference>
<sequence length="577" mass="63035">MSNGYDRVSGQRGRGKLKYVIAGVAGLMLVACIIGVAVQSSKGGDGKSNQGQGSGQVSQSMKAVQAICQPTDYRETCVNALSAAAGNTTDPKELMRTGFQVATDRIRGAIKNSSVVRELAKDPMAQKAVDVCEALLNSSIDDLQMSFERLGAFDITKLDQYTADLNVWLSGAYTFQESCLDAFENTTGDAGEKMKQILKTSRELTSNAMAMVSQISTIVGSLNVSAIGRRLMSEDTRNGEIPNWVDNRGRMLLAATPANIKPDVIVAKDGSGKYKTIGEALKDVPPKNTKNFVIYIKEGVYAERVLVDKNMANVMMIGDGPKKTIVTGHLNFVDGVQTSATATFTAMGPNFIAKDMAFENTAGAIKHQAVALRVQSDKSIFYNCEMNGYQDTLYTHAHRQFYRDCTISGTIDFIFGDALAVLQNCKMIVRKPMENQQCIVTASGRGERHSASAIVFMNATITGDPEYIPVMDQNPAYLGRPWKNYSRTIIMQSDIDNIIQPQGWLPWAGSLYLNTCFYAEYQNRGPGSDTSKRATWKGVKKISPQHILDFTPKIFFKGDDAWITASGVPYSPGLMKV</sequence>
<dbReference type="InterPro" id="IPR011050">
    <property type="entry name" value="Pectin_lyase_fold/virulence"/>
</dbReference>
<comment type="catalytic activity">
    <reaction evidence="9 11">
        <text>[(1-&gt;4)-alpha-D-galacturonosyl methyl ester](n) + n H2O = [(1-&gt;4)-alpha-D-galacturonosyl](n) + n methanol + n H(+)</text>
        <dbReference type="Rhea" id="RHEA:22380"/>
        <dbReference type="Rhea" id="RHEA-COMP:14570"/>
        <dbReference type="Rhea" id="RHEA-COMP:14573"/>
        <dbReference type="ChEBI" id="CHEBI:15377"/>
        <dbReference type="ChEBI" id="CHEBI:15378"/>
        <dbReference type="ChEBI" id="CHEBI:17790"/>
        <dbReference type="ChEBI" id="CHEBI:140522"/>
        <dbReference type="ChEBI" id="CHEBI:140523"/>
        <dbReference type="EC" id="3.1.1.11"/>
    </reaction>
</comment>
<evidence type="ECO:0000313" key="12">
    <source>
        <dbReference type="EMBL" id="PKI65058.1"/>
    </source>
</evidence>
<dbReference type="EC" id="3.1.1.11" evidence="4 11"/>
<evidence type="ECO:0000256" key="7">
    <source>
        <dbReference type="ARBA" id="ARBA00023157"/>
    </source>
</evidence>
<comment type="function">
    <text evidence="10">Acts in the modification of cell walls via demethylesterification of cell wall pectin.</text>
</comment>
<dbReference type="GO" id="GO:0030599">
    <property type="term" value="F:pectinesterase activity"/>
    <property type="evidence" value="ECO:0007669"/>
    <property type="project" value="UniProtKB-UniRule"/>
</dbReference>
<evidence type="ECO:0000256" key="10">
    <source>
        <dbReference type="ARBA" id="ARBA00057335"/>
    </source>
</evidence>
<dbReference type="STRING" id="22663.A0A2I0K929"/>
<dbReference type="GeneID" id="116192382"/>
<dbReference type="GO" id="GO:0004857">
    <property type="term" value="F:enzyme inhibitor activity"/>
    <property type="evidence" value="ECO:0007669"/>
    <property type="project" value="InterPro"/>
</dbReference>
<dbReference type="Gene3D" id="2.160.20.10">
    <property type="entry name" value="Single-stranded right-handed beta-helix, Pectin lyase-like"/>
    <property type="match status" value="1"/>
</dbReference>
<gene>
    <name evidence="12" type="ORF">CRG98_014527</name>
</gene>
<protein>
    <recommendedName>
        <fullName evidence="4 11">Pectinesterase</fullName>
        <ecNumber evidence="4 11">3.1.1.11</ecNumber>
    </recommendedName>
</protein>
<dbReference type="InterPro" id="IPR012334">
    <property type="entry name" value="Pectin_lyas_fold"/>
</dbReference>
<keyword evidence="13" id="KW-1185">Reference proteome</keyword>
<comment type="caution">
    <text evidence="12">The sequence shown here is derived from an EMBL/GenBank/DDBJ whole genome shotgun (WGS) entry which is preliminary data.</text>
</comment>
<dbReference type="EMBL" id="PGOL01000770">
    <property type="protein sequence ID" value="PKI65058.1"/>
    <property type="molecule type" value="Genomic_DNA"/>
</dbReference>
<dbReference type="AlphaFoldDB" id="A0A2I0K929"/>
<keyword evidence="8" id="KW-0325">Glycoprotein</keyword>
<dbReference type="CDD" id="cd15798">
    <property type="entry name" value="PMEI-like_3"/>
    <property type="match status" value="1"/>
</dbReference>
<keyword evidence="6 11" id="KW-0063">Aspartyl esterase</keyword>
<evidence type="ECO:0000256" key="11">
    <source>
        <dbReference type="RuleBase" id="RU000589"/>
    </source>
</evidence>
<dbReference type="SUPFAM" id="SSF101148">
    <property type="entry name" value="Plant invertase/pectin methylesterase inhibitor"/>
    <property type="match status" value="1"/>
</dbReference>
<dbReference type="InterPro" id="IPR033131">
    <property type="entry name" value="Pectinesterase_Asp_AS"/>
</dbReference>
<proteinExistence type="inferred from homology"/>
<comment type="similarity">
    <text evidence="3">In the C-terminal section; belongs to the pectinesterase family.</text>
</comment>
<dbReference type="PROSITE" id="PS51257">
    <property type="entry name" value="PROKAR_LIPOPROTEIN"/>
    <property type="match status" value="1"/>
</dbReference>
<dbReference type="UniPathway" id="UPA00545">
    <property type="reaction ID" value="UER00823"/>
</dbReference>
<dbReference type="InterPro" id="IPR035513">
    <property type="entry name" value="Invertase/methylesterase_inhib"/>
</dbReference>
<dbReference type="Pfam" id="PF04043">
    <property type="entry name" value="PMEI"/>
    <property type="match status" value="1"/>
</dbReference>
<dbReference type="Pfam" id="PF01095">
    <property type="entry name" value="Pectinesterase"/>
    <property type="match status" value="1"/>
</dbReference>
<dbReference type="GO" id="GO:0042545">
    <property type="term" value="P:cell wall modification"/>
    <property type="evidence" value="ECO:0007669"/>
    <property type="project" value="UniProtKB-UniRule"/>
</dbReference>
<evidence type="ECO:0000256" key="5">
    <source>
        <dbReference type="ARBA" id="ARBA00022801"/>
    </source>
</evidence>
<evidence type="ECO:0000256" key="3">
    <source>
        <dbReference type="ARBA" id="ARBA00007786"/>
    </source>
</evidence>
<dbReference type="FunFam" id="2.160.20.10:FF:000001">
    <property type="entry name" value="Pectinesterase"/>
    <property type="match status" value="1"/>
</dbReference>
<evidence type="ECO:0000256" key="9">
    <source>
        <dbReference type="ARBA" id="ARBA00047928"/>
    </source>
</evidence>
<evidence type="ECO:0000256" key="1">
    <source>
        <dbReference type="ARBA" id="ARBA00005184"/>
    </source>
</evidence>
<evidence type="ECO:0000256" key="8">
    <source>
        <dbReference type="ARBA" id="ARBA00023180"/>
    </source>
</evidence>
<reference evidence="12 13" key="1">
    <citation type="submission" date="2017-11" db="EMBL/GenBank/DDBJ databases">
        <title>De-novo sequencing of pomegranate (Punica granatum L.) genome.</title>
        <authorList>
            <person name="Akparov Z."/>
            <person name="Amiraslanov A."/>
            <person name="Hajiyeva S."/>
            <person name="Abbasov M."/>
            <person name="Kaur K."/>
            <person name="Hamwieh A."/>
            <person name="Solovyev V."/>
            <person name="Salamov A."/>
            <person name="Braich B."/>
            <person name="Kosarev P."/>
            <person name="Mahmoud A."/>
            <person name="Hajiyev E."/>
            <person name="Babayeva S."/>
            <person name="Izzatullayeva V."/>
            <person name="Mammadov A."/>
            <person name="Mammadov A."/>
            <person name="Sharifova S."/>
            <person name="Ojaghi J."/>
            <person name="Eynullazada K."/>
            <person name="Bayramov B."/>
            <person name="Abdulazimova A."/>
            <person name="Shahmuradov I."/>
        </authorList>
    </citation>
    <scope>NUCLEOTIDE SEQUENCE [LARGE SCALE GENOMIC DNA]</scope>
    <source>
        <strain evidence="13">cv. AG2017</strain>
        <tissue evidence="12">Leaf</tissue>
    </source>
</reference>
<accession>A0A2I0K929</accession>